<protein>
    <submittedName>
        <fullName evidence="2">GNAT family N-acetyltransferase</fullName>
    </submittedName>
</protein>
<dbReference type="PROSITE" id="PS51186">
    <property type="entry name" value="GNAT"/>
    <property type="match status" value="1"/>
</dbReference>
<accession>A0A934S2Q2</accession>
<dbReference type="Gene3D" id="3.40.630.30">
    <property type="match status" value="1"/>
</dbReference>
<name>A0A934S2Q2_9BACT</name>
<feature type="domain" description="N-acetyltransferase" evidence="1">
    <location>
        <begin position="4"/>
        <end position="151"/>
    </location>
</feature>
<proteinExistence type="predicted"/>
<sequence length="151" mass="17487">MTPIDISILSKRLPGDEDRLICYRIKKAALMRYVESLWGWDEQLQIAFHQKDWETQKPEIITLGSCDIGTIEIIKNDQELHLGEFYLLPDYQNQGIGSHLLTLLTQEADTLALPIKLEVIKINPAKNLYLRHGFVDIGETETHFLMKREPK</sequence>
<keyword evidence="3" id="KW-1185">Reference proteome</keyword>
<dbReference type="CDD" id="cd04301">
    <property type="entry name" value="NAT_SF"/>
    <property type="match status" value="1"/>
</dbReference>
<organism evidence="2 3">
    <name type="scientific">Luteolibacter pohnpeiensis</name>
    <dbReference type="NCBI Taxonomy" id="454153"/>
    <lineage>
        <taxon>Bacteria</taxon>
        <taxon>Pseudomonadati</taxon>
        <taxon>Verrucomicrobiota</taxon>
        <taxon>Verrucomicrobiia</taxon>
        <taxon>Verrucomicrobiales</taxon>
        <taxon>Verrucomicrobiaceae</taxon>
        <taxon>Luteolibacter</taxon>
    </lineage>
</organism>
<dbReference type="SUPFAM" id="SSF55729">
    <property type="entry name" value="Acyl-CoA N-acyltransferases (Nat)"/>
    <property type="match status" value="1"/>
</dbReference>
<dbReference type="Proteomes" id="UP000603141">
    <property type="component" value="Unassembled WGS sequence"/>
</dbReference>
<evidence type="ECO:0000313" key="3">
    <source>
        <dbReference type="Proteomes" id="UP000603141"/>
    </source>
</evidence>
<comment type="caution">
    <text evidence="2">The sequence shown here is derived from an EMBL/GenBank/DDBJ whole genome shotgun (WGS) entry which is preliminary data.</text>
</comment>
<dbReference type="InterPro" id="IPR000182">
    <property type="entry name" value="GNAT_dom"/>
</dbReference>
<dbReference type="GO" id="GO:0016747">
    <property type="term" value="F:acyltransferase activity, transferring groups other than amino-acyl groups"/>
    <property type="evidence" value="ECO:0007669"/>
    <property type="project" value="InterPro"/>
</dbReference>
<evidence type="ECO:0000259" key="1">
    <source>
        <dbReference type="PROSITE" id="PS51186"/>
    </source>
</evidence>
<reference evidence="2" key="1">
    <citation type="submission" date="2021-01" db="EMBL/GenBank/DDBJ databases">
        <title>Modified the classification status of verrucomicrobia.</title>
        <authorList>
            <person name="Feng X."/>
        </authorList>
    </citation>
    <scope>NUCLEOTIDE SEQUENCE</scope>
    <source>
        <strain evidence="2">KCTC 22041</strain>
    </source>
</reference>
<gene>
    <name evidence="2" type="ORF">JIN85_06645</name>
</gene>
<dbReference type="EMBL" id="JAENIJ010000007">
    <property type="protein sequence ID" value="MBK1882085.1"/>
    <property type="molecule type" value="Genomic_DNA"/>
</dbReference>
<dbReference type="Pfam" id="PF13673">
    <property type="entry name" value="Acetyltransf_10"/>
    <property type="match status" value="1"/>
</dbReference>
<dbReference type="RefSeq" id="WP_200268873.1">
    <property type="nucleotide sequence ID" value="NZ_JAENIJ010000007.1"/>
</dbReference>
<dbReference type="InterPro" id="IPR016181">
    <property type="entry name" value="Acyl_CoA_acyltransferase"/>
</dbReference>
<evidence type="ECO:0000313" key="2">
    <source>
        <dbReference type="EMBL" id="MBK1882085.1"/>
    </source>
</evidence>
<dbReference type="AlphaFoldDB" id="A0A934S2Q2"/>